<proteinExistence type="predicted"/>
<dbReference type="EMBL" id="JAIWYP010000002">
    <property type="protein sequence ID" value="KAH3875841.1"/>
    <property type="molecule type" value="Genomic_DNA"/>
</dbReference>
<name>A0A9D4MGL9_DREPO</name>
<comment type="caution">
    <text evidence="1">The sequence shown here is derived from an EMBL/GenBank/DDBJ whole genome shotgun (WGS) entry which is preliminary data.</text>
</comment>
<keyword evidence="2" id="KW-1185">Reference proteome</keyword>
<reference evidence="1" key="1">
    <citation type="journal article" date="2019" name="bioRxiv">
        <title>The Genome of the Zebra Mussel, Dreissena polymorpha: A Resource for Invasive Species Research.</title>
        <authorList>
            <person name="McCartney M.A."/>
            <person name="Auch B."/>
            <person name="Kono T."/>
            <person name="Mallez S."/>
            <person name="Zhang Y."/>
            <person name="Obille A."/>
            <person name="Becker A."/>
            <person name="Abrahante J.E."/>
            <person name="Garbe J."/>
            <person name="Badalamenti J.P."/>
            <person name="Herman A."/>
            <person name="Mangelson H."/>
            <person name="Liachko I."/>
            <person name="Sullivan S."/>
            <person name="Sone E.D."/>
            <person name="Koren S."/>
            <person name="Silverstein K.A.T."/>
            <person name="Beckman K.B."/>
            <person name="Gohl D.M."/>
        </authorList>
    </citation>
    <scope>NUCLEOTIDE SEQUENCE</scope>
    <source>
        <strain evidence="1">Duluth1</strain>
        <tissue evidence="1">Whole animal</tissue>
    </source>
</reference>
<evidence type="ECO:0000313" key="1">
    <source>
        <dbReference type="EMBL" id="KAH3875841.1"/>
    </source>
</evidence>
<dbReference type="AlphaFoldDB" id="A0A9D4MGL9"/>
<evidence type="ECO:0000313" key="2">
    <source>
        <dbReference type="Proteomes" id="UP000828390"/>
    </source>
</evidence>
<dbReference type="Proteomes" id="UP000828390">
    <property type="component" value="Unassembled WGS sequence"/>
</dbReference>
<sequence>MIIIAMTGVDVGRKMRATTQGSSVSTVCCGFLRVAQPWVVTLTISQYAFSDASLEGDLH</sequence>
<organism evidence="1 2">
    <name type="scientific">Dreissena polymorpha</name>
    <name type="common">Zebra mussel</name>
    <name type="synonym">Mytilus polymorpha</name>
    <dbReference type="NCBI Taxonomy" id="45954"/>
    <lineage>
        <taxon>Eukaryota</taxon>
        <taxon>Metazoa</taxon>
        <taxon>Spiralia</taxon>
        <taxon>Lophotrochozoa</taxon>
        <taxon>Mollusca</taxon>
        <taxon>Bivalvia</taxon>
        <taxon>Autobranchia</taxon>
        <taxon>Heteroconchia</taxon>
        <taxon>Euheterodonta</taxon>
        <taxon>Imparidentia</taxon>
        <taxon>Neoheterodontei</taxon>
        <taxon>Myida</taxon>
        <taxon>Dreissenoidea</taxon>
        <taxon>Dreissenidae</taxon>
        <taxon>Dreissena</taxon>
    </lineage>
</organism>
<reference evidence="1" key="2">
    <citation type="submission" date="2020-11" db="EMBL/GenBank/DDBJ databases">
        <authorList>
            <person name="McCartney M.A."/>
            <person name="Auch B."/>
            <person name="Kono T."/>
            <person name="Mallez S."/>
            <person name="Becker A."/>
            <person name="Gohl D.M."/>
            <person name="Silverstein K.A.T."/>
            <person name="Koren S."/>
            <person name="Bechman K.B."/>
            <person name="Herman A."/>
            <person name="Abrahante J.E."/>
            <person name="Garbe J."/>
        </authorList>
    </citation>
    <scope>NUCLEOTIDE SEQUENCE</scope>
    <source>
        <strain evidence="1">Duluth1</strain>
        <tissue evidence="1">Whole animal</tissue>
    </source>
</reference>
<accession>A0A9D4MGL9</accession>
<protein>
    <submittedName>
        <fullName evidence="1">Uncharacterized protein</fullName>
    </submittedName>
</protein>
<gene>
    <name evidence="1" type="ORF">DPMN_039121</name>
</gene>